<organism evidence="1">
    <name type="scientific">marine metagenome</name>
    <dbReference type="NCBI Taxonomy" id="408172"/>
    <lineage>
        <taxon>unclassified sequences</taxon>
        <taxon>metagenomes</taxon>
        <taxon>ecological metagenomes</taxon>
    </lineage>
</organism>
<sequence>MLCVQAQKNSSVANNKILSFGEIIKFLGDKYSEFRHNSQHE</sequence>
<name>A0A381TUE8_9ZZZZ</name>
<gene>
    <name evidence="1" type="ORF">METZ01_LOCUS72520</name>
</gene>
<accession>A0A381TUE8</accession>
<evidence type="ECO:0000313" key="1">
    <source>
        <dbReference type="EMBL" id="SVA19666.1"/>
    </source>
</evidence>
<proteinExistence type="predicted"/>
<reference evidence="1" key="1">
    <citation type="submission" date="2018-05" db="EMBL/GenBank/DDBJ databases">
        <authorList>
            <person name="Lanie J.A."/>
            <person name="Ng W.-L."/>
            <person name="Kazmierczak K.M."/>
            <person name="Andrzejewski T.M."/>
            <person name="Davidsen T.M."/>
            <person name="Wayne K.J."/>
            <person name="Tettelin H."/>
            <person name="Glass J.I."/>
            <person name="Rusch D."/>
            <person name="Podicherti R."/>
            <person name="Tsui H.-C.T."/>
            <person name="Winkler M.E."/>
        </authorList>
    </citation>
    <scope>NUCLEOTIDE SEQUENCE</scope>
</reference>
<protein>
    <submittedName>
        <fullName evidence="1">Uncharacterized protein</fullName>
    </submittedName>
</protein>
<dbReference type="AlphaFoldDB" id="A0A381TUE8"/>
<dbReference type="EMBL" id="UINC01005185">
    <property type="protein sequence ID" value="SVA19666.1"/>
    <property type="molecule type" value="Genomic_DNA"/>
</dbReference>